<dbReference type="InterPro" id="IPR013783">
    <property type="entry name" value="Ig-like_fold"/>
</dbReference>
<dbReference type="RefSeq" id="WP_125696764.1">
    <property type="nucleotide sequence ID" value="NZ_JBHTOG010000026.1"/>
</dbReference>
<feature type="chain" id="PRO_5045733018" evidence="5">
    <location>
        <begin position="31"/>
        <end position="504"/>
    </location>
</feature>
<dbReference type="Gene3D" id="2.60.40.740">
    <property type="match status" value="1"/>
</dbReference>
<dbReference type="NCBIfam" id="TIGR01167">
    <property type="entry name" value="LPXTG_anchor"/>
    <property type="match status" value="1"/>
</dbReference>
<dbReference type="InterPro" id="IPR041033">
    <property type="entry name" value="SpaA_PFL_dom_1"/>
</dbReference>
<evidence type="ECO:0000256" key="3">
    <source>
        <dbReference type="ARBA" id="ARBA00022729"/>
    </source>
</evidence>
<comment type="similarity">
    <text evidence="1">Belongs to the serine-aspartate repeat-containing protein (SDr) family.</text>
</comment>
<dbReference type="Pfam" id="PF16555">
    <property type="entry name" value="GramPos_pilinD1"/>
    <property type="match status" value="1"/>
</dbReference>
<dbReference type="Pfam" id="PF17802">
    <property type="entry name" value="SpaA"/>
    <property type="match status" value="1"/>
</dbReference>
<keyword evidence="2" id="KW-0964">Secreted</keyword>
<keyword evidence="4" id="KW-0472">Membrane</keyword>
<dbReference type="InterPro" id="IPR032364">
    <property type="entry name" value="GramPos_pilinD1_N"/>
</dbReference>
<evidence type="ECO:0000256" key="4">
    <source>
        <dbReference type="SAM" id="Phobius"/>
    </source>
</evidence>
<organism evidence="8 9">
    <name type="scientific">Lacticaseibacillus yichunensis</name>
    <dbReference type="NCBI Taxonomy" id="2486015"/>
    <lineage>
        <taxon>Bacteria</taxon>
        <taxon>Bacillati</taxon>
        <taxon>Bacillota</taxon>
        <taxon>Bacilli</taxon>
        <taxon>Lactobacillales</taxon>
        <taxon>Lactobacillaceae</taxon>
        <taxon>Lacticaseibacillus</taxon>
    </lineage>
</organism>
<keyword evidence="3 5" id="KW-0732">Signal</keyword>
<evidence type="ECO:0000313" key="8">
    <source>
        <dbReference type="EMBL" id="MFD1432177.1"/>
    </source>
</evidence>
<protein>
    <submittedName>
        <fullName evidence="8">SpaH/EbpB family LPXTG-anchored major pilin</fullName>
    </submittedName>
</protein>
<keyword evidence="4" id="KW-0812">Transmembrane</keyword>
<dbReference type="Proteomes" id="UP001597192">
    <property type="component" value="Unassembled WGS sequence"/>
</dbReference>
<feature type="domain" description="Gram-positive pilin subunit D1 N-terminal" evidence="6">
    <location>
        <begin position="38"/>
        <end position="185"/>
    </location>
</feature>
<evidence type="ECO:0000313" key="9">
    <source>
        <dbReference type="Proteomes" id="UP001597192"/>
    </source>
</evidence>
<evidence type="ECO:0000256" key="1">
    <source>
        <dbReference type="ARBA" id="ARBA00007257"/>
    </source>
</evidence>
<proteinExistence type="inferred from homology"/>
<evidence type="ECO:0000259" key="6">
    <source>
        <dbReference type="Pfam" id="PF16555"/>
    </source>
</evidence>
<gene>
    <name evidence="8" type="ORF">ACFQ47_05705</name>
</gene>
<evidence type="ECO:0000256" key="5">
    <source>
        <dbReference type="SAM" id="SignalP"/>
    </source>
</evidence>
<accession>A0ABW4CN63</accession>
<dbReference type="EMBL" id="JBHTOG010000026">
    <property type="protein sequence ID" value="MFD1432177.1"/>
    <property type="molecule type" value="Genomic_DNA"/>
</dbReference>
<reference evidence="9" key="1">
    <citation type="journal article" date="2019" name="Int. J. Syst. Evol. Microbiol.">
        <title>The Global Catalogue of Microorganisms (GCM) 10K type strain sequencing project: providing services to taxonomists for standard genome sequencing and annotation.</title>
        <authorList>
            <consortium name="The Broad Institute Genomics Platform"/>
            <consortium name="The Broad Institute Genome Sequencing Center for Infectious Disease"/>
            <person name="Wu L."/>
            <person name="Ma J."/>
        </authorList>
    </citation>
    <scope>NUCLEOTIDE SEQUENCE [LARGE SCALE GENOMIC DNA]</scope>
    <source>
        <strain evidence="9">CCM 8947</strain>
    </source>
</reference>
<keyword evidence="4" id="KW-1133">Transmembrane helix</keyword>
<name>A0ABW4CN63_9LACO</name>
<sequence length="504" mass="53474">MSKRWKALLAVGAAFLMLLGVALSPAQATAAAQTQAPTTVDIVLHKLLFDETLPDKQANDGAAIPDFGQSARPLNGVTFTAYDITTDFWAYVADGHDVAAAQAHFANTQADFSRQAVVSHQTAGSGEARFAGLTLRENGQYAVYLFKETGTPAGIDGQSQNLVVVLPLMADGQIQSQIDLFPKNVVSGGETTIAKTVTANRTNFAYGETIPYKIAVTVPADIGALKTFTISDSANAELVRHGGIHVAIDGQPVTATAGLYRVRDATAHSFSLAFDVTQLTGDAGKTITVTYDMAIKAGTPADELLVNRAIVYPGGDDPQQDYTVDVTGGKRFIKVDAKSGQPLAGAVFVVKNEQGAYLIKAKDGWAWKNVSAPITTSYKAAGLATLTSGKDGRFAIQGLAAGHYSLVEVRAPAGYVRNTKAIAFQIVAGEYTRGQTDPYKVVNVASPMTPDKPVSPTQPHHPTPKLWDYLPHTGSAWASWLSAIGVVVIALVLALRYRNRRSVN</sequence>
<evidence type="ECO:0000259" key="7">
    <source>
        <dbReference type="Pfam" id="PF17802"/>
    </source>
</evidence>
<dbReference type="NCBIfam" id="NF033902">
    <property type="entry name" value="iso_D2_wall_anc"/>
    <property type="match status" value="1"/>
</dbReference>
<evidence type="ECO:0000256" key="2">
    <source>
        <dbReference type="ARBA" id="ARBA00022525"/>
    </source>
</evidence>
<dbReference type="NCBIfam" id="TIGR04226">
    <property type="entry name" value="RrgB_K2N_iso_D2"/>
    <property type="match status" value="1"/>
</dbReference>
<dbReference type="Gene3D" id="2.60.40.10">
    <property type="entry name" value="Immunoglobulins"/>
    <property type="match status" value="2"/>
</dbReference>
<dbReference type="InterPro" id="IPR048052">
    <property type="entry name" value="FM1-like"/>
</dbReference>
<feature type="transmembrane region" description="Helical" evidence="4">
    <location>
        <begin position="477"/>
        <end position="495"/>
    </location>
</feature>
<feature type="signal peptide" evidence="5">
    <location>
        <begin position="1"/>
        <end position="30"/>
    </location>
</feature>
<dbReference type="SUPFAM" id="SSF49478">
    <property type="entry name" value="Cna protein B-type domain"/>
    <property type="match status" value="1"/>
</dbReference>
<dbReference type="InterPro" id="IPR026466">
    <property type="entry name" value="Fim_isopep_form_D2_dom"/>
</dbReference>
<dbReference type="PANTHER" id="PTHR36108:SF13">
    <property type="entry name" value="COLOSSIN-B-RELATED"/>
    <property type="match status" value="1"/>
</dbReference>
<dbReference type="PANTHER" id="PTHR36108">
    <property type="entry name" value="COLOSSIN-B-RELATED"/>
    <property type="match status" value="1"/>
</dbReference>
<feature type="domain" description="SpaA-like prealbumin fold" evidence="7">
    <location>
        <begin position="332"/>
        <end position="429"/>
    </location>
</feature>
<keyword evidence="9" id="KW-1185">Reference proteome</keyword>
<comment type="caution">
    <text evidence="8">The sequence shown here is derived from an EMBL/GenBank/DDBJ whole genome shotgun (WGS) entry which is preliminary data.</text>
</comment>